<dbReference type="InterPro" id="IPR010769">
    <property type="entry name" value="rRNA_MeTrfase_GmN_bac"/>
</dbReference>
<sequence length="276" mass="31353">MSTTDEQLERLVSAVLDSSKYSGVCPDLVLQVGQSELARRKTFKEAVKSTKNKLHQVSGAYFTGKEDYTRWLGRLQQAKDQTQQKEACTDIMRYHASTRERLPFLEEFYASLSPELSSAHSILDLACGFNPLALPWMPLAEDASYHACDIQQPMMDFLQEWFRISGVHGHAESRNILLHPPQEQFDVAFLLKTLPCLEQIDKQAGLHLLQAIQARYLIVSFPARSLGGKKKGMETYYEEHFRSLVAGTPWEARSIQLPNELIFVVHKPELSAEKPT</sequence>
<evidence type="ECO:0000256" key="9">
    <source>
        <dbReference type="ARBA" id="ARBA00023251"/>
    </source>
</evidence>
<evidence type="ECO:0000256" key="6">
    <source>
        <dbReference type="ARBA" id="ARBA00022603"/>
    </source>
</evidence>
<evidence type="ECO:0000256" key="5">
    <source>
        <dbReference type="ARBA" id="ARBA00022552"/>
    </source>
</evidence>
<keyword evidence="13" id="KW-1185">Reference proteome</keyword>
<comment type="similarity">
    <text evidence="2">Belongs to the methyltransferase superfamily. Aminoglycoside resistance family.</text>
</comment>
<keyword evidence="5" id="KW-0698">rRNA processing</keyword>
<comment type="caution">
    <text evidence="12">The sequence shown here is derived from an EMBL/GenBank/DDBJ whole genome shotgun (WGS) entry which is preliminary data.</text>
</comment>
<dbReference type="EMBL" id="QKUF01000031">
    <property type="protein sequence ID" value="PZW22591.1"/>
    <property type="molecule type" value="Genomic_DNA"/>
</dbReference>
<evidence type="ECO:0000256" key="7">
    <source>
        <dbReference type="ARBA" id="ARBA00022679"/>
    </source>
</evidence>
<evidence type="ECO:0000313" key="13">
    <source>
        <dbReference type="Proteomes" id="UP000248806"/>
    </source>
</evidence>
<dbReference type="Gene3D" id="3.40.50.150">
    <property type="entry name" value="Vaccinia Virus protein VP39"/>
    <property type="match status" value="1"/>
</dbReference>
<keyword evidence="8 11" id="KW-0949">S-adenosyl-L-methionine</keyword>
<name>A0A326TZB5_THEHA</name>
<dbReference type="OrthoDB" id="3352509at2"/>
<reference evidence="12 13" key="1">
    <citation type="submission" date="2018-06" db="EMBL/GenBank/DDBJ databases">
        <title>Genomic Encyclopedia of Archaeal and Bacterial Type Strains, Phase II (KMG-II): from individual species to whole genera.</title>
        <authorList>
            <person name="Goeker M."/>
        </authorList>
    </citation>
    <scope>NUCLEOTIDE SEQUENCE [LARGE SCALE GENOMIC DNA]</scope>
    <source>
        <strain evidence="12 13">ATCC BAA-1881</strain>
    </source>
</reference>
<dbReference type="InterPro" id="IPR029063">
    <property type="entry name" value="SAM-dependent_MTases_sf"/>
</dbReference>
<feature type="binding site" evidence="11">
    <location>
        <position position="191"/>
    </location>
    <ligand>
        <name>S-adenosyl-L-methionine</name>
        <dbReference type="ChEBI" id="CHEBI:59789"/>
    </ligand>
</feature>
<keyword evidence="7 12" id="KW-0808">Transferase</keyword>
<evidence type="ECO:0000256" key="1">
    <source>
        <dbReference type="ARBA" id="ARBA00001643"/>
    </source>
</evidence>
<dbReference type="GO" id="GO:0046677">
    <property type="term" value="P:response to antibiotic"/>
    <property type="evidence" value="ECO:0007669"/>
    <property type="project" value="UniProtKB-KW"/>
</dbReference>
<dbReference type="SUPFAM" id="SSF53335">
    <property type="entry name" value="S-adenosyl-L-methionine-dependent methyltransferases"/>
    <property type="match status" value="1"/>
</dbReference>
<proteinExistence type="inferred from homology"/>
<comment type="catalytic activity">
    <reaction evidence="1">
        <text>guanosine(1405) in 16S rRNA + S-adenosyl-L-methionine = N(7)-methylguanosine(1405) in 16S rRNA + S-adenosyl-L-homocysteine</text>
        <dbReference type="Rhea" id="RHEA:42772"/>
        <dbReference type="Rhea" id="RHEA-COMP:10225"/>
        <dbReference type="Rhea" id="RHEA-COMP:10226"/>
        <dbReference type="ChEBI" id="CHEBI:57856"/>
        <dbReference type="ChEBI" id="CHEBI:59789"/>
        <dbReference type="ChEBI" id="CHEBI:74269"/>
        <dbReference type="ChEBI" id="CHEBI:74480"/>
        <dbReference type="EC" id="2.1.1.179"/>
    </reaction>
</comment>
<dbReference type="PIRSF" id="PIRSF015852">
    <property type="entry name" value="RRNA_mtase_Grm"/>
    <property type="match status" value="1"/>
</dbReference>
<dbReference type="GO" id="GO:0008649">
    <property type="term" value="F:rRNA methyltransferase activity"/>
    <property type="evidence" value="ECO:0007669"/>
    <property type="project" value="InterPro"/>
</dbReference>
<feature type="binding site" evidence="11">
    <location>
        <begin position="95"/>
        <end position="101"/>
    </location>
    <ligand>
        <name>S-adenosyl-L-methionine</name>
        <dbReference type="ChEBI" id="CHEBI:59789"/>
    </ligand>
</feature>
<keyword evidence="9" id="KW-0046">Antibiotic resistance</keyword>
<dbReference type="Proteomes" id="UP000248806">
    <property type="component" value="Unassembled WGS sequence"/>
</dbReference>
<dbReference type="InterPro" id="IPR025981">
    <property type="entry name" value="rRNA_MeTrfase"/>
</dbReference>
<evidence type="ECO:0000256" key="10">
    <source>
        <dbReference type="ARBA" id="ARBA00033062"/>
    </source>
</evidence>
<gene>
    <name evidence="12" type="ORF">EI42_05376</name>
</gene>
<dbReference type="Gene3D" id="1.10.8.10">
    <property type="entry name" value="DNA helicase RuvA subunit, C-terminal domain"/>
    <property type="match status" value="1"/>
</dbReference>
<accession>A0A326TZB5</accession>
<dbReference type="AlphaFoldDB" id="A0A326TZB5"/>
<evidence type="ECO:0000256" key="2">
    <source>
        <dbReference type="ARBA" id="ARBA00005487"/>
    </source>
</evidence>
<dbReference type="RefSeq" id="WP_111325637.1">
    <property type="nucleotide sequence ID" value="NZ_BIFX01000001.1"/>
</dbReference>
<feature type="binding site" evidence="11">
    <location>
        <position position="126"/>
    </location>
    <ligand>
        <name>S-adenosyl-L-methionine</name>
        <dbReference type="ChEBI" id="CHEBI:59789"/>
    </ligand>
</feature>
<keyword evidence="6 12" id="KW-0489">Methyltransferase</keyword>
<evidence type="ECO:0000256" key="4">
    <source>
        <dbReference type="ARBA" id="ARBA00015154"/>
    </source>
</evidence>
<organism evidence="12 13">
    <name type="scientific">Thermosporothrix hazakensis</name>
    <dbReference type="NCBI Taxonomy" id="644383"/>
    <lineage>
        <taxon>Bacteria</taxon>
        <taxon>Bacillati</taxon>
        <taxon>Chloroflexota</taxon>
        <taxon>Ktedonobacteria</taxon>
        <taxon>Ktedonobacterales</taxon>
        <taxon>Thermosporotrichaceae</taxon>
        <taxon>Thermosporothrix</taxon>
    </lineage>
</organism>
<protein>
    <recommendedName>
        <fullName evidence="4">16S rRNA (guanine(1405)-N(7))-methyltransferase</fullName>
        <ecNumber evidence="3">2.1.1.179</ecNumber>
    </recommendedName>
    <alternativeName>
        <fullName evidence="10">16S rRNA m7G1405 methyltransferase</fullName>
    </alternativeName>
</protein>
<evidence type="ECO:0000256" key="8">
    <source>
        <dbReference type="ARBA" id="ARBA00022691"/>
    </source>
</evidence>
<dbReference type="EC" id="2.1.1.179" evidence="3"/>
<dbReference type="Pfam" id="PF07091">
    <property type="entry name" value="FmrO"/>
    <property type="match status" value="1"/>
</dbReference>
<evidence type="ECO:0000256" key="3">
    <source>
        <dbReference type="ARBA" id="ARBA00012300"/>
    </source>
</evidence>
<dbReference type="NCBIfam" id="NF000466">
    <property type="entry name" value="16S_rRNA_Rmt_gen"/>
    <property type="match status" value="1"/>
</dbReference>
<feature type="binding site" evidence="11">
    <location>
        <position position="149"/>
    </location>
    <ligand>
        <name>S-adenosyl-L-methionine</name>
        <dbReference type="ChEBI" id="CHEBI:59789"/>
    </ligand>
</feature>
<evidence type="ECO:0000256" key="11">
    <source>
        <dbReference type="PIRSR" id="PIRSR015852-1"/>
    </source>
</evidence>
<evidence type="ECO:0000313" key="12">
    <source>
        <dbReference type="EMBL" id="PZW22591.1"/>
    </source>
</evidence>